<dbReference type="InterPro" id="IPR002938">
    <property type="entry name" value="FAD-bd"/>
</dbReference>
<evidence type="ECO:0000313" key="3">
    <source>
        <dbReference type="Proteomes" id="UP000635885"/>
    </source>
</evidence>
<reference evidence="3" key="1">
    <citation type="journal article" date="2019" name="Int. J. Syst. Evol. Microbiol.">
        <title>The Global Catalogue of Microorganisms (GCM) 10K type strain sequencing project: providing services to taxonomists for standard genome sequencing and annotation.</title>
        <authorList>
            <consortium name="The Broad Institute Genomics Platform"/>
            <consortium name="The Broad Institute Genome Sequencing Center for Infectious Disease"/>
            <person name="Wu L."/>
            <person name="Ma J."/>
        </authorList>
    </citation>
    <scope>NUCLEOTIDE SEQUENCE [LARGE SCALE GENOMIC DNA]</scope>
    <source>
        <strain evidence="3">CGMCC 1.12479</strain>
    </source>
</reference>
<dbReference type="NCBIfam" id="TIGR02032">
    <property type="entry name" value="GG-red-SF"/>
    <property type="match status" value="1"/>
</dbReference>
<name>A0ABQ1N1G2_9BACT</name>
<dbReference type="InterPro" id="IPR011777">
    <property type="entry name" value="Geranylgeranyl_Rdtase_fam"/>
</dbReference>
<dbReference type="PANTHER" id="PTHR42685">
    <property type="entry name" value="GERANYLGERANYL DIPHOSPHATE REDUCTASE"/>
    <property type="match status" value="1"/>
</dbReference>
<sequence length="394" mass="44263">MKSFSKINTFLSFDMKHYDVVVVGSGPAGGMAAYEVAKAGLSVAILEKENLPRYKTCGGGLVFRGREMLPFDISDVIEKEYNDLYIYFDHLDQPLFAKRTYPVVTMVMRDKFDQLIVENAKNLGAELLENHTLKALEFGENIILKSSQGDISSTYIIAADGVLGPTAKYAGWSESRQLIPALEYEVEVPQDVYDRLATEARFDIDVIPKGYGWCFPKKNHLSIGVGTFKKRKINLREHYHAYLKILGIDEILSEQAHGFQVPISPRKDGFVKKNVFLTGDSAGFADPLTAEGITNSLYSGGLAGKAIAQHFNDPTQAEITYVESLNERLLPELKFAGYLAHLFYNQKTIRNYLMKSNGQRYCEKITDIYTGHLELNKDIKDRIIKNLGLGFLVK</sequence>
<evidence type="ECO:0000259" key="1">
    <source>
        <dbReference type="Pfam" id="PF01494"/>
    </source>
</evidence>
<dbReference type="RefSeq" id="WP_229744528.1">
    <property type="nucleotide sequence ID" value="NZ_BMFD01000012.1"/>
</dbReference>
<comment type="caution">
    <text evidence="2">The sequence shown here is derived from an EMBL/GenBank/DDBJ whole genome shotgun (WGS) entry which is preliminary data.</text>
</comment>
<protein>
    <submittedName>
        <fullName evidence="2">Geranylgeranyl bacteriochlorophyll reductase</fullName>
    </submittedName>
</protein>
<dbReference type="EMBL" id="BMFD01000012">
    <property type="protein sequence ID" value="GGC49053.1"/>
    <property type="molecule type" value="Genomic_DNA"/>
</dbReference>
<evidence type="ECO:0000313" key="2">
    <source>
        <dbReference type="EMBL" id="GGC49053.1"/>
    </source>
</evidence>
<dbReference type="Gene3D" id="3.50.50.60">
    <property type="entry name" value="FAD/NAD(P)-binding domain"/>
    <property type="match status" value="1"/>
</dbReference>
<dbReference type="InterPro" id="IPR050407">
    <property type="entry name" value="Geranylgeranyl_reductase"/>
</dbReference>
<dbReference type="Proteomes" id="UP000635885">
    <property type="component" value="Unassembled WGS sequence"/>
</dbReference>
<accession>A0ABQ1N1G2</accession>
<proteinExistence type="predicted"/>
<keyword evidence="3" id="KW-1185">Reference proteome</keyword>
<feature type="domain" description="FAD-binding" evidence="1">
    <location>
        <begin position="18"/>
        <end position="296"/>
    </location>
</feature>
<dbReference type="PRINTS" id="PR00420">
    <property type="entry name" value="RNGMNOXGNASE"/>
</dbReference>
<gene>
    <name evidence="2" type="ORF">GCM10010993_29390</name>
</gene>
<dbReference type="PANTHER" id="PTHR42685:SF22">
    <property type="entry name" value="CONDITIONED MEDIUM FACTOR RECEPTOR 1"/>
    <property type="match status" value="1"/>
</dbReference>
<dbReference type="SUPFAM" id="SSF51905">
    <property type="entry name" value="FAD/NAD(P)-binding domain"/>
    <property type="match status" value="1"/>
</dbReference>
<dbReference type="Pfam" id="PF01494">
    <property type="entry name" value="FAD_binding_3"/>
    <property type="match status" value="1"/>
</dbReference>
<organism evidence="2 3">
    <name type="scientific">Belliella aquatica</name>
    <dbReference type="NCBI Taxonomy" id="1323734"/>
    <lineage>
        <taxon>Bacteria</taxon>
        <taxon>Pseudomonadati</taxon>
        <taxon>Bacteroidota</taxon>
        <taxon>Cytophagia</taxon>
        <taxon>Cytophagales</taxon>
        <taxon>Cyclobacteriaceae</taxon>
        <taxon>Belliella</taxon>
    </lineage>
</organism>
<dbReference type="InterPro" id="IPR036188">
    <property type="entry name" value="FAD/NAD-bd_sf"/>
</dbReference>